<evidence type="ECO:0000259" key="3">
    <source>
        <dbReference type="Pfam" id="PF26527"/>
    </source>
</evidence>
<evidence type="ECO:0000313" key="5">
    <source>
        <dbReference type="Proteomes" id="UP001601992"/>
    </source>
</evidence>
<keyword evidence="2" id="KW-0472">Membrane</keyword>
<keyword evidence="2" id="KW-0812">Transmembrane</keyword>
<protein>
    <recommendedName>
        <fullName evidence="3">DUF8176 domain-containing protein</fullName>
    </recommendedName>
</protein>
<gene>
    <name evidence="4" type="ORF">ACFYXQ_03670</name>
</gene>
<feature type="domain" description="DUF8176" evidence="3">
    <location>
        <begin position="97"/>
        <end position="204"/>
    </location>
</feature>
<keyword evidence="5" id="KW-1185">Reference proteome</keyword>
<dbReference type="Pfam" id="PF26527">
    <property type="entry name" value="DUF8176"/>
    <property type="match status" value="1"/>
</dbReference>
<evidence type="ECO:0000313" key="4">
    <source>
        <dbReference type="EMBL" id="MFF3566861.1"/>
    </source>
</evidence>
<accession>A0ABW6RS86</accession>
<sequence length="208" mass="21193">MDSDRVPEQPVPQESWGGTVPADPDLNPSRSRARWGQFARRVPVRGVAGLAAVLAVVVGVVVGAHGPHHPTEGGTSAKTASMSASAPAGVCAGLSGAVVTERGGDPATVPGVIATFEDAYYTQRNAEAALRVVAPESGITQQALAAGIATIPAGTVHCVAITPVTLNTANVHLVEVHPDHKRVDYLQVINTITGSGGGLLISHVQEQG</sequence>
<proteinExistence type="predicted"/>
<dbReference type="InterPro" id="IPR058489">
    <property type="entry name" value="DUF8176"/>
</dbReference>
<comment type="caution">
    <text evidence="4">The sequence shown here is derived from an EMBL/GenBank/DDBJ whole genome shotgun (WGS) entry which is preliminary data.</text>
</comment>
<reference evidence="4 5" key="1">
    <citation type="submission" date="2024-10" db="EMBL/GenBank/DDBJ databases">
        <title>The Natural Products Discovery Center: Release of the First 8490 Sequenced Strains for Exploring Actinobacteria Biosynthetic Diversity.</title>
        <authorList>
            <person name="Kalkreuter E."/>
            <person name="Kautsar S.A."/>
            <person name="Yang D."/>
            <person name="Bader C.D."/>
            <person name="Teijaro C.N."/>
            <person name="Fluegel L."/>
            <person name="Davis C.M."/>
            <person name="Simpson J.R."/>
            <person name="Lauterbach L."/>
            <person name="Steele A.D."/>
            <person name="Gui C."/>
            <person name="Meng S."/>
            <person name="Li G."/>
            <person name="Viehrig K."/>
            <person name="Ye F."/>
            <person name="Su P."/>
            <person name="Kiefer A.F."/>
            <person name="Nichols A."/>
            <person name="Cepeda A.J."/>
            <person name="Yan W."/>
            <person name="Fan B."/>
            <person name="Jiang Y."/>
            <person name="Adhikari A."/>
            <person name="Zheng C.-J."/>
            <person name="Schuster L."/>
            <person name="Cowan T.M."/>
            <person name="Smanski M.J."/>
            <person name="Chevrette M.G."/>
            <person name="De Carvalho L.P.S."/>
            <person name="Shen B."/>
        </authorList>
    </citation>
    <scope>NUCLEOTIDE SEQUENCE [LARGE SCALE GENOMIC DNA]</scope>
    <source>
        <strain evidence="4 5">NPDC002593</strain>
    </source>
</reference>
<organism evidence="4 5">
    <name type="scientific">Nocardia jiangxiensis</name>
    <dbReference type="NCBI Taxonomy" id="282685"/>
    <lineage>
        <taxon>Bacteria</taxon>
        <taxon>Bacillati</taxon>
        <taxon>Actinomycetota</taxon>
        <taxon>Actinomycetes</taxon>
        <taxon>Mycobacteriales</taxon>
        <taxon>Nocardiaceae</taxon>
        <taxon>Nocardia</taxon>
    </lineage>
</organism>
<evidence type="ECO:0000256" key="2">
    <source>
        <dbReference type="SAM" id="Phobius"/>
    </source>
</evidence>
<feature type="transmembrane region" description="Helical" evidence="2">
    <location>
        <begin position="42"/>
        <end position="62"/>
    </location>
</feature>
<name>A0ABW6RS86_9NOCA</name>
<dbReference type="Proteomes" id="UP001601992">
    <property type="component" value="Unassembled WGS sequence"/>
</dbReference>
<dbReference type="EMBL" id="JBIAQY010000001">
    <property type="protein sequence ID" value="MFF3566861.1"/>
    <property type="molecule type" value="Genomic_DNA"/>
</dbReference>
<dbReference type="RefSeq" id="WP_387402535.1">
    <property type="nucleotide sequence ID" value="NZ_JBIAQY010000001.1"/>
</dbReference>
<keyword evidence="2" id="KW-1133">Transmembrane helix</keyword>
<evidence type="ECO:0000256" key="1">
    <source>
        <dbReference type="SAM" id="MobiDB-lite"/>
    </source>
</evidence>
<feature type="region of interest" description="Disordered" evidence="1">
    <location>
        <begin position="1"/>
        <end position="31"/>
    </location>
</feature>